<comment type="caution">
    <text evidence="2">The sequence shown here is derived from an EMBL/GenBank/DDBJ whole genome shotgun (WGS) entry which is preliminary data.</text>
</comment>
<evidence type="ECO:0000313" key="3">
    <source>
        <dbReference type="Proteomes" id="UP001181239"/>
    </source>
</evidence>
<dbReference type="RefSeq" id="WP_229537638.1">
    <property type="nucleotide sequence ID" value="NZ_JACBPV010000004.1"/>
</dbReference>
<gene>
    <name evidence="2" type="ORF">RVH43_06485</name>
</gene>
<keyword evidence="1" id="KW-1133">Transmembrane helix</keyword>
<dbReference type="EMBL" id="JAWDET010000006">
    <property type="protein sequence ID" value="MDU0240279.1"/>
    <property type="molecule type" value="Genomic_DNA"/>
</dbReference>
<protein>
    <submittedName>
        <fullName evidence="2">Uncharacterized protein</fullName>
    </submittedName>
</protein>
<dbReference type="Proteomes" id="UP001181239">
    <property type="component" value="Unassembled WGS sequence"/>
</dbReference>
<evidence type="ECO:0000313" key="2">
    <source>
        <dbReference type="EMBL" id="MDU0240279.1"/>
    </source>
</evidence>
<sequence>MTEPNLAVGLSSILTLALLNRRIADSTLHILHERKRFWYITLLIAVVCYATTYMNSVFQLFFLLSVAAVFYPSERVLQQKSVLENCDSFKSQVEWIMKNYY</sequence>
<keyword evidence="1" id="KW-0472">Membrane</keyword>
<accession>A0AAE4I5X1</accession>
<proteinExistence type="predicted"/>
<evidence type="ECO:0000256" key="1">
    <source>
        <dbReference type="SAM" id="Phobius"/>
    </source>
</evidence>
<feature type="transmembrane region" description="Helical" evidence="1">
    <location>
        <begin position="40"/>
        <end position="71"/>
    </location>
</feature>
<dbReference type="AlphaFoldDB" id="A0AAE4I5X1"/>
<reference evidence="2" key="1">
    <citation type="submission" date="2023-10" db="EMBL/GenBank/DDBJ databases">
        <title>Genome of Potential pathogenic bacteria in Crohn's disease.</title>
        <authorList>
            <person name="Rodriguez-Palacios A."/>
        </authorList>
    </citation>
    <scope>NUCLEOTIDE SEQUENCE</scope>
    <source>
        <strain evidence="2">CavFT-hAR11</strain>
    </source>
</reference>
<keyword evidence="1" id="KW-0812">Transmembrane</keyword>
<organism evidence="2 3">
    <name type="scientific">Phocaeicola vulgatus</name>
    <name type="common">Bacteroides vulgatus</name>
    <dbReference type="NCBI Taxonomy" id="821"/>
    <lineage>
        <taxon>Bacteria</taxon>
        <taxon>Pseudomonadati</taxon>
        <taxon>Bacteroidota</taxon>
        <taxon>Bacteroidia</taxon>
        <taxon>Bacteroidales</taxon>
        <taxon>Bacteroidaceae</taxon>
        <taxon>Phocaeicola</taxon>
    </lineage>
</organism>
<name>A0AAE4I5X1_PHOVU</name>